<dbReference type="PaxDb" id="3880-AET04243"/>
<reference evidence="1 3" key="2">
    <citation type="journal article" date="2014" name="BMC Genomics">
        <title>An improved genome release (version Mt4.0) for the model legume Medicago truncatula.</title>
        <authorList>
            <person name="Tang H."/>
            <person name="Krishnakumar V."/>
            <person name="Bidwell S."/>
            <person name="Rosen B."/>
            <person name="Chan A."/>
            <person name="Zhou S."/>
            <person name="Gentzbittel L."/>
            <person name="Childs K.L."/>
            <person name="Yandell M."/>
            <person name="Gundlach H."/>
            <person name="Mayer K.F."/>
            <person name="Schwartz D.C."/>
            <person name="Town C.D."/>
        </authorList>
    </citation>
    <scope>GENOME REANNOTATION</scope>
    <source>
        <strain evidence="2 3">cv. Jemalong A17</strain>
    </source>
</reference>
<accession>G7LJD8</accession>
<organism evidence="1 3">
    <name type="scientific">Medicago truncatula</name>
    <name type="common">Barrel medic</name>
    <name type="synonym">Medicago tribuloides</name>
    <dbReference type="NCBI Taxonomy" id="3880"/>
    <lineage>
        <taxon>Eukaryota</taxon>
        <taxon>Viridiplantae</taxon>
        <taxon>Streptophyta</taxon>
        <taxon>Embryophyta</taxon>
        <taxon>Tracheophyta</taxon>
        <taxon>Spermatophyta</taxon>
        <taxon>Magnoliopsida</taxon>
        <taxon>eudicotyledons</taxon>
        <taxon>Gunneridae</taxon>
        <taxon>Pentapetalae</taxon>
        <taxon>rosids</taxon>
        <taxon>fabids</taxon>
        <taxon>Fabales</taxon>
        <taxon>Fabaceae</taxon>
        <taxon>Papilionoideae</taxon>
        <taxon>50 kb inversion clade</taxon>
        <taxon>NPAAA clade</taxon>
        <taxon>Hologalegina</taxon>
        <taxon>IRL clade</taxon>
        <taxon>Trifolieae</taxon>
        <taxon>Medicago</taxon>
    </lineage>
</organism>
<evidence type="ECO:0000313" key="3">
    <source>
        <dbReference type="Proteomes" id="UP000002051"/>
    </source>
</evidence>
<keyword evidence="3" id="KW-1185">Reference proteome</keyword>
<name>G7LJD8_MEDTR</name>
<dbReference type="EMBL" id="CM001224">
    <property type="protein sequence ID" value="AET04243.1"/>
    <property type="molecule type" value="Genomic_DNA"/>
</dbReference>
<dbReference type="AlphaFoldDB" id="G7LJD8"/>
<dbReference type="Proteomes" id="UP000002051">
    <property type="component" value="Chromosome 8"/>
</dbReference>
<gene>
    <name evidence="1" type="ordered locus">MTR_8g086320</name>
</gene>
<reference evidence="2" key="3">
    <citation type="submission" date="2015-04" db="UniProtKB">
        <authorList>
            <consortium name="EnsemblPlants"/>
        </authorList>
    </citation>
    <scope>IDENTIFICATION</scope>
    <source>
        <strain evidence="2">cv. Jemalong A17</strain>
    </source>
</reference>
<protein>
    <submittedName>
        <fullName evidence="1 2">Uncharacterized protein</fullName>
    </submittedName>
</protein>
<sequence length="93" mass="10723">MLPPSRGRRTICEISKTPIITFSLFFRPLQATIGKTKFIIFFLLKSSTKLVNLFCDLSSLVYDHRTGVRDHCTGKVIHNYLLLFSSSWSHLFN</sequence>
<evidence type="ECO:0000313" key="2">
    <source>
        <dbReference type="EnsemblPlants" id="AET04243"/>
    </source>
</evidence>
<dbReference type="HOGENOM" id="CLU_2403053_0_0_1"/>
<reference evidence="1 3" key="1">
    <citation type="journal article" date="2011" name="Nature">
        <title>The Medicago genome provides insight into the evolution of rhizobial symbioses.</title>
        <authorList>
            <person name="Young N.D."/>
            <person name="Debelle F."/>
            <person name="Oldroyd G.E."/>
            <person name="Geurts R."/>
            <person name="Cannon S.B."/>
            <person name="Udvardi M.K."/>
            <person name="Benedito V.A."/>
            <person name="Mayer K.F."/>
            <person name="Gouzy J."/>
            <person name="Schoof H."/>
            <person name="Van de Peer Y."/>
            <person name="Proost S."/>
            <person name="Cook D.R."/>
            <person name="Meyers B.C."/>
            <person name="Spannagl M."/>
            <person name="Cheung F."/>
            <person name="De Mita S."/>
            <person name="Krishnakumar V."/>
            <person name="Gundlach H."/>
            <person name="Zhou S."/>
            <person name="Mudge J."/>
            <person name="Bharti A.K."/>
            <person name="Murray J.D."/>
            <person name="Naoumkina M.A."/>
            <person name="Rosen B."/>
            <person name="Silverstein K.A."/>
            <person name="Tang H."/>
            <person name="Rombauts S."/>
            <person name="Zhao P.X."/>
            <person name="Zhou P."/>
            <person name="Barbe V."/>
            <person name="Bardou P."/>
            <person name="Bechner M."/>
            <person name="Bellec A."/>
            <person name="Berger A."/>
            <person name="Berges H."/>
            <person name="Bidwell S."/>
            <person name="Bisseling T."/>
            <person name="Choisne N."/>
            <person name="Couloux A."/>
            <person name="Denny R."/>
            <person name="Deshpande S."/>
            <person name="Dai X."/>
            <person name="Doyle J.J."/>
            <person name="Dudez A.M."/>
            <person name="Farmer A.D."/>
            <person name="Fouteau S."/>
            <person name="Franken C."/>
            <person name="Gibelin C."/>
            <person name="Gish J."/>
            <person name="Goldstein S."/>
            <person name="Gonzalez A.J."/>
            <person name="Green P.J."/>
            <person name="Hallab A."/>
            <person name="Hartog M."/>
            <person name="Hua A."/>
            <person name="Humphray S.J."/>
            <person name="Jeong D.H."/>
            <person name="Jing Y."/>
            <person name="Jocker A."/>
            <person name="Kenton S.M."/>
            <person name="Kim D.J."/>
            <person name="Klee K."/>
            <person name="Lai H."/>
            <person name="Lang C."/>
            <person name="Lin S."/>
            <person name="Macmil S.L."/>
            <person name="Magdelenat G."/>
            <person name="Matthews L."/>
            <person name="McCorrison J."/>
            <person name="Monaghan E.L."/>
            <person name="Mun J.H."/>
            <person name="Najar F.Z."/>
            <person name="Nicholson C."/>
            <person name="Noirot C."/>
            <person name="O'Bleness M."/>
            <person name="Paule C.R."/>
            <person name="Poulain J."/>
            <person name="Prion F."/>
            <person name="Qin B."/>
            <person name="Qu C."/>
            <person name="Retzel E.F."/>
            <person name="Riddle C."/>
            <person name="Sallet E."/>
            <person name="Samain S."/>
            <person name="Samson N."/>
            <person name="Sanders I."/>
            <person name="Saurat O."/>
            <person name="Scarpelli C."/>
            <person name="Schiex T."/>
            <person name="Segurens B."/>
            <person name="Severin A.J."/>
            <person name="Sherrier D.J."/>
            <person name="Shi R."/>
            <person name="Sims S."/>
            <person name="Singer S.R."/>
            <person name="Sinharoy S."/>
            <person name="Sterck L."/>
            <person name="Viollet A."/>
            <person name="Wang B.B."/>
            <person name="Wang K."/>
            <person name="Wang M."/>
            <person name="Wang X."/>
            <person name="Warfsmann J."/>
            <person name="Weissenbach J."/>
            <person name="White D.D."/>
            <person name="White J.D."/>
            <person name="Wiley G.B."/>
            <person name="Wincker P."/>
            <person name="Xing Y."/>
            <person name="Yang L."/>
            <person name="Yao Z."/>
            <person name="Ying F."/>
            <person name="Zhai J."/>
            <person name="Zhou L."/>
            <person name="Zuber A."/>
            <person name="Denarie J."/>
            <person name="Dixon R.A."/>
            <person name="May G.D."/>
            <person name="Schwartz D.C."/>
            <person name="Rogers J."/>
            <person name="Quetier F."/>
            <person name="Town C.D."/>
            <person name="Roe B.A."/>
        </authorList>
    </citation>
    <scope>NUCLEOTIDE SEQUENCE [LARGE SCALE GENOMIC DNA]</scope>
    <source>
        <strain evidence="1">A17</strain>
        <strain evidence="2 3">cv. Jemalong A17</strain>
    </source>
</reference>
<dbReference type="EnsemblPlants" id="AET04243">
    <property type="protein sequence ID" value="AET04243"/>
    <property type="gene ID" value="MTR_8g086320"/>
</dbReference>
<evidence type="ECO:0000313" key="1">
    <source>
        <dbReference type="EMBL" id="AET04243.1"/>
    </source>
</evidence>
<proteinExistence type="predicted"/>